<accession>A0A6G3ZUV3</accession>
<dbReference type="InterPro" id="IPR038765">
    <property type="entry name" value="Papain-like_cys_pep_sf"/>
</dbReference>
<keyword evidence="2" id="KW-0645">Protease</keyword>
<keyword evidence="5" id="KW-0732">Signal</keyword>
<evidence type="ECO:0000313" key="7">
    <source>
        <dbReference type="EMBL" id="NEW05850.1"/>
    </source>
</evidence>
<dbReference type="Pfam" id="PF00877">
    <property type="entry name" value="NLPC_P60"/>
    <property type="match status" value="1"/>
</dbReference>
<reference evidence="7" key="1">
    <citation type="submission" date="2020-02" db="EMBL/GenBank/DDBJ databases">
        <authorList>
            <person name="Shen X.-R."/>
            <person name="Zhang Y.-X."/>
        </authorList>
    </citation>
    <scope>NUCLEOTIDE SEQUENCE</scope>
    <source>
        <strain evidence="7">SYP-B3998</strain>
    </source>
</reference>
<evidence type="ECO:0000256" key="5">
    <source>
        <dbReference type="SAM" id="SignalP"/>
    </source>
</evidence>
<dbReference type="PROSITE" id="PS51935">
    <property type="entry name" value="NLPC_P60"/>
    <property type="match status" value="1"/>
</dbReference>
<dbReference type="InterPro" id="IPR000064">
    <property type="entry name" value="NLP_P60_dom"/>
</dbReference>
<dbReference type="EMBL" id="JAAIKC010000001">
    <property type="protein sequence ID" value="NEW05850.1"/>
    <property type="molecule type" value="Genomic_DNA"/>
</dbReference>
<organism evidence="7">
    <name type="scientific">Paenibacillus sp. SYP-B3998</name>
    <dbReference type="NCBI Taxonomy" id="2678564"/>
    <lineage>
        <taxon>Bacteria</taxon>
        <taxon>Bacillati</taxon>
        <taxon>Bacillota</taxon>
        <taxon>Bacilli</taxon>
        <taxon>Bacillales</taxon>
        <taxon>Paenibacillaceae</taxon>
        <taxon>Paenibacillus</taxon>
    </lineage>
</organism>
<dbReference type="Gene3D" id="3.90.1720.10">
    <property type="entry name" value="endopeptidase domain like (from Nostoc punctiforme)"/>
    <property type="match status" value="1"/>
</dbReference>
<evidence type="ECO:0000256" key="4">
    <source>
        <dbReference type="ARBA" id="ARBA00022807"/>
    </source>
</evidence>
<comment type="caution">
    <text evidence="7">The sequence shown here is derived from an EMBL/GenBank/DDBJ whole genome shotgun (WGS) entry which is preliminary data.</text>
</comment>
<evidence type="ECO:0000256" key="1">
    <source>
        <dbReference type="ARBA" id="ARBA00007074"/>
    </source>
</evidence>
<dbReference type="GO" id="GO:0006508">
    <property type="term" value="P:proteolysis"/>
    <property type="evidence" value="ECO:0007669"/>
    <property type="project" value="UniProtKB-KW"/>
</dbReference>
<dbReference type="AlphaFoldDB" id="A0A6G3ZUV3"/>
<name>A0A6G3ZUV3_9BACL</name>
<dbReference type="GO" id="GO:0008234">
    <property type="term" value="F:cysteine-type peptidase activity"/>
    <property type="evidence" value="ECO:0007669"/>
    <property type="project" value="UniProtKB-KW"/>
</dbReference>
<evidence type="ECO:0000256" key="2">
    <source>
        <dbReference type="ARBA" id="ARBA00022670"/>
    </source>
</evidence>
<evidence type="ECO:0000259" key="6">
    <source>
        <dbReference type="PROSITE" id="PS51935"/>
    </source>
</evidence>
<gene>
    <name evidence="7" type="ORF">GK047_07450</name>
</gene>
<keyword evidence="4" id="KW-0788">Thiol protease</keyword>
<sequence>MKKNRLSKSLIGITLCFSIFSSGSLLATPQSAHAASIPVATATSTSQANSIISLGKHYMGVRYKFGAPSGFTNAFDCSSFTQYVFGKNGVSLPRSSKQQSQVGSYVSKDQLRPGDLVFFYSPIHHVGIYIGNGKIIHTYGSPGVTISDINSGWWKTNYKTARRVLK</sequence>
<comment type="similarity">
    <text evidence="1">Belongs to the peptidase C40 family.</text>
</comment>
<keyword evidence="3" id="KW-0378">Hydrolase</keyword>
<dbReference type="SUPFAM" id="SSF54001">
    <property type="entry name" value="Cysteine proteinases"/>
    <property type="match status" value="1"/>
</dbReference>
<protein>
    <submittedName>
        <fullName evidence="7">C40 family peptidase</fullName>
    </submittedName>
</protein>
<dbReference type="PANTHER" id="PTHR47053:SF1">
    <property type="entry name" value="MUREIN DD-ENDOPEPTIDASE MEPH-RELATED"/>
    <property type="match status" value="1"/>
</dbReference>
<proteinExistence type="inferred from homology"/>
<evidence type="ECO:0000256" key="3">
    <source>
        <dbReference type="ARBA" id="ARBA00022801"/>
    </source>
</evidence>
<dbReference type="PANTHER" id="PTHR47053">
    <property type="entry name" value="MUREIN DD-ENDOPEPTIDASE MEPH-RELATED"/>
    <property type="match status" value="1"/>
</dbReference>
<dbReference type="InterPro" id="IPR051202">
    <property type="entry name" value="Peptidase_C40"/>
</dbReference>
<feature type="signal peptide" evidence="5">
    <location>
        <begin position="1"/>
        <end position="27"/>
    </location>
</feature>
<feature type="domain" description="NlpC/P60" evidence="6">
    <location>
        <begin position="45"/>
        <end position="165"/>
    </location>
</feature>
<feature type="chain" id="PRO_5038843303" evidence="5">
    <location>
        <begin position="28"/>
        <end position="166"/>
    </location>
</feature>